<keyword evidence="1" id="KW-0238">DNA-binding</keyword>
<dbReference type="GO" id="GO:0007131">
    <property type="term" value="P:reciprocal meiotic recombination"/>
    <property type="evidence" value="ECO:0007669"/>
    <property type="project" value="TreeGrafter"/>
</dbReference>
<dbReference type="InterPro" id="IPR036388">
    <property type="entry name" value="WH-like_DNA-bd_sf"/>
</dbReference>
<dbReference type="InterPro" id="IPR013049">
    <property type="entry name" value="Spo11/TopoVI_A_N"/>
</dbReference>
<dbReference type="Gene3D" id="3.40.1360.10">
    <property type="match status" value="1"/>
</dbReference>
<dbReference type="EMBL" id="JAVHJO010000007">
    <property type="protein sequence ID" value="KAK6539001.1"/>
    <property type="molecule type" value="Genomic_DNA"/>
</dbReference>
<dbReference type="Pfam" id="PF04406">
    <property type="entry name" value="TP6A_N"/>
    <property type="match status" value="1"/>
</dbReference>
<evidence type="ECO:0000313" key="4">
    <source>
        <dbReference type="Proteomes" id="UP001365542"/>
    </source>
</evidence>
<dbReference type="GO" id="GO:0000228">
    <property type="term" value="C:nuclear chromosome"/>
    <property type="evidence" value="ECO:0007669"/>
    <property type="project" value="TreeGrafter"/>
</dbReference>
<dbReference type="GO" id="GO:0042138">
    <property type="term" value="P:meiotic DNA double-strand break formation"/>
    <property type="evidence" value="ECO:0007669"/>
    <property type="project" value="TreeGrafter"/>
</dbReference>
<dbReference type="Gene3D" id="1.10.10.10">
    <property type="entry name" value="Winged helix-like DNA-binding domain superfamily/Winged helix DNA-binding domain"/>
    <property type="match status" value="1"/>
</dbReference>
<dbReference type="GO" id="GO:0003677">
    <property type="term" value="F:DNA binding"/>
    <property type="evidence" value="ECO:0007669"/>
    <property type="project" value="UniProtKB-UniRule"/>
</dbReference>
<dbReference type="PRINTS" id="PR01550">
    <property type="entry name" value="TOP6AFAMILY"/>
</dbReference>
<organism evidence="3 4">
    <name type="scientific">Orbilia ellipsospora</name>
    <dbReference type="NCBI Taxonomy" id="2528407"/>
    <lineage>
        <taxon>Eukaryota</taxon>
        <taxon>Fungi</taxon>
        <taxon>Dikarya</taxon>
        <taxon>Ascomycota</taxon>
        <taxon>Pezizomycotina</taxon>
        <taxon>Orbiliomycetes</taxon>
        <taxon>Orbiliales</taxon>
        <taxon>Orbiliaceae</taxon>
        <taxon>Orbilia</taxon>
    </lineage>
</organism>
<evidence type="ECO:0000313" key="3">
    <source>
        <dbReference type="EMBL" id="KAK6539001.1"/>
    </source>
</evidence>
<dbReference type="Proteomes" id="UP001365542">
    <property type="component" value="Unassembled WGS sequence"/>
</dbReference>
<comment type="similarity">
    <text evidence="1">Belongs to the TOP6A family.</text>
</comment>
<feature type="active site" description="O-(5'-phospho-DNA)-tyrosine intermediate" evidence="1">
    <location>
        <position position="252"/>
    </location>
</feature>
<dbReference type="SUPFAM" id="SSF56726">
    <property type="entry name" value="DNA topoisomerase IV, alpha subunit"/>
    <property type="match status" value="1"/>
</dbReference>
<keyword evidence="4" id="KW-1185">Reference proteome</keyword>
<comment type="catalytic activity">
    <reaction evidence="1">
        <text>ATP-dependent breakage, passage and rejoining of double-stranded DNA.</text>
        <dbReference type="EC" id="5.6.2.2"/>
    </reaction>
</comment>
<gene>
    <name evidence="3" type="ORF">TWF694_010549</name>
</gene>
<dbReference type="PROSITE" id="PS52041">
    <property type="entry name" value="TOPO_IIB"/>
    <property type="match status" value="1"/>
</dbReference>
<feature type="domain" description="Spo11/DNA topoisomerase VI subunit A N-terminal" evidence="2">
    <location>
        <begin position="224"/>
        <end position="284"/>
    </location>
</feature>
<reference evidence="3 4" key="1">
    <citation type="submission" date="2019-10" db="EMBL/GenBank/DDBJ databases">
        <authorList>
            <person name="Palmer J.M."/>
        </authorList>
    </citation>
    <scope>NUCLEOTIDE SEQUENCE [LARGE SCALE GENOMIC DNA]</scope>
    <source>
        <strain evidence="3 4">TWF694</strain>
    </source>
</reference>
<evidence type="ECO:0000256" key="1">
    <source>
        <dbReference type="PROSITE-ProRule" id="PRU01385"/>
    </source>
</evidence>
<accession>A0AAV9XBK2</accession>
<dbReference type="InterPro" id="IPR002815">
    <property type="entry name" value="Spo11/TopoVI_A"/>
</dbReference>
<sequence length="392" mass="44456">MATDPDDITTFIDLYENQTPLPTEDDIISNYFCWDDVDIKGSLVQDDALSSFKPTQLNTIIEETEDTTSSSIQLAESIDTSILQSDHDNNHDDLDPAQSTSIHENDITTQYAPELQRLDEDIHAQLLIDLDIESRLHKLLLGSSNQPVVLVTWEEADNSSRPSAWVLEKIDEVFSGWMEVITNTSRLLIKLRVHERRLLQTNAAPSYTWRTIVYPGTCHRDIFKFGAFMRILELITEAIKSDKIYTKRDIYYKDVALFKTQQTVNNLVDDIAAALGVPRRALHITAAAKGLVCGDMKIFKTDGSIINCNIVGEGVLIPTSSDIEKVRIWDSDAVLIIEKEAVFRTLTESGDWRRLPGRPILLCVGPKYLRFSTLTFLDTFPRIYRLSLLFLT</sequence>
<dbReference type="InterPro" id="IPR036078">
    <property type="entry name" value="Spo11/TopoVI_A_sf"/>
</dbReference>
<dbReference type="GO" id="GO:0005524">
    <property type="term" value="F:ATP binding"/>
    <property type="evidence" value="ECO:0007669"/>
    <property type="project" value="InterPro"/>
</dbReference>
<keyword evidence="1" id="KW-0413">Isomerase</keyword>
<name>A0AAV9XBK2_9PEZI</name>
<evidence type="ECO:0000259" key="2">
    <source>
        <dbReference type="Pfam" id="PF04406"/>
    </source>
</evidence>
<dbReference type="GO" id="GO:0003918">
    <property type="term" value="F:DNA topoisomerase type II (double strand cut, ATP-hydrolyzing) activity"/>
    <property type="evidence" value="ECO:0007669"/>
    <property type="project" value="UniProtKB-UniRule"/>
</dbReference>
<comment type="caution">
    <text evidence="3">The sequence shown here is derived from an EMBL/GenBank/DDBJ whole genome shotgun (WGS) entry which is preliminary data.</text>
</comment>
<dbReference type="GO" id="GO:0000706">
    <property type="term" value="P:meiotic DNA double-strand break processing"/>
    <property type="evidence" value="ECO:0007669"/>
    <property type="project" value="TreeGrafter"/>
</dbReference>
<proteinExistence type="inferred from homology"/>
<dbReference type="PANTHER" id="PTHR10848:SF0">
    <property type="entry name" value="MEIOTIC RECOMBINATION PROTEIN SPO11"/>
    <property type="match status" value="1"/>
</dbReference>
<protein>
    <recommendedName>
        <fullName evidence="2">Spo11/DNA topoisomerase VI subunit A N-terminal domain-containing protein</fullName>
    </recommendedName>
</protein>
<dbReference type="AlphaFoldDB" id="A0AAV9XBK2"/>
<dbReference type="PANTHER" id="PTHR10848">
    <property type="entry name" value="MEIOTIC RECOMBINATION PROTEIN SPO11"/>
    <property type="match status" value="1"/>
</dbReference>
<keyword evidence="1" id="KW-0799">Topoisomerase</keyword>